<feature type="compositionally biased region" description="Basic and acidic residues" evidence="1">
    <location>
        <begin position="13"/>
        <end position="26"/>
    </location>
</feature>
<comment type="caution">
    <text evidence="2">The sequence shown here is derived from an EMBL/GenBank/DDBJ whole genome shotgun (WGS) entry which is preliminary data.</text>
</comment>
<accession>X6N7X2</accession>
<name>X6N7X2_RETFI</name>
<feature type="compositionally biased region" description="Low complexity" evidence="1">
    <location>
        <begin position="467"/>
        <end position="484"/>
    </location>
</feature>
<keyword evidence="2" id="KW-0378">Hydrolase</keyword>
<feature type="compositionally biased region" description="Basic and acidic residues" evidence="1">
    <location>
        <begin position="453"/>
        <end position="466"/>
    </location>
</feature>
<evidence type="ECO:0000313" key="3">
    <source>
        <dbReference type="Proteomes" id="UP000023152"/>
    </source>
</evidence>
<feature type="region of interest" description="Disordered" evidence="1">
    <location>
        <begin position="453"/>
        <end position="486"/>
    </location>
</feature>
<keyword evidence="3" id="KW-1185">Reference proteome</keyword>
<dbReference type="GO" id="GO:0008233">
    <property type="term" value="F:peptidase activity"/>
    <property type="evidence" value="ECO:0007669"/>
    <property type="project" value="UniProtKB-KW"/>
</dbReference>
<keyword evidence="2" id="KW-0645">Protease</keyword>
<feature type="region of interest" description="Disordered" evidence="1">
    <location>
        <begin position="1"/>
        <end position="64"/>
    </location>
</feature>
<gene>
    <name evidence="2" type="ORF">RFI_15185</name>
</gene>
<dbReference type="EMBL" id="ASPP01011108">
    <property type="protein sequence ID" value="ETO22018.1"/>
    <property type="molecule type" value="Genomic_DNA"/>
</dbReference>
<protein>
    <submittedName>
        <fullName evidence="2">Ubiquitin specific protease 47 isoform 1</fullName>
    </submittedName>
</protein>
<proteinExistence type="predicted"/>
<dbReference type="AlphaFoldDB" id="X6N7X2"/>
<evidence type="ECO:0000256" key="1">
    <source>
        <dbReference type="SAM" id="MobiDB-lite"/>
    </source>
</evidence>
<feature type="compositionally biased region" description="Low complexity" evidence="1">
    <location>
        <begin position="33"/>
        <end position="61"/>
    </location>
</feature>
<organism evidence="2 3">
    <name type="scientific">Reticulomyxa filosa</name>
    <dbReference type="NCBI Taxonomy" id="46433"/>
    <lineage>
        <taxon>Eukaryota</taxon>
        <taxon>Sar</taxon>
        <taxon>Rhizaria</taxon>
        <taxon>Retaria</taxon>
        <taxon>Foraminifera</taxon>
        <taxon>Monothalamids</taxon>
        <taxon>Reticulomyxidae</taxon>
        <taxon>Reticulomyxa</taxon>
    </lineage>
</organism>
<sequence>MGGVDVSGTLADSLKKKEDTRKRFENAKPSSDAPTSGQSATSTSTSTATSTTTTAAETTPAKPSFINPQKAAYMLIYRLKDTSKNINRVPKDLISPELIEEIRKEDEIYARQKEEFEKVKDLLNLAVHYKGDLHEIHANKNITLGQAHQLIFDKLREKLQIDSLECMRLRKMKVVPRPIPVEPLTSDLFEQTLQQLRFGEVENLWLETRKPDETFPKYEPSMMEIRMVELDAERMEYKPELILLGLTEAKQLRIVFQAQETATLWINDNLKLKGDQRLRPGDTIHVERCENHLSGESTLLKKFDEMLNVITIRYNKLLKEKEEVKFDQFVSFDVRKSLGELKTILSKNLGMHFFFFINLYLHICTCVWNTKDVPMEELVLRRNFNDHELKDLTKSLLYYEIRTNAHIFVEKGKPLKPTEFLFQIFVEDEVYKKKKREYDQKKVLEEAKKEVERVKKEKQSKNENNEKTQTTTNEDASTTNTEATGVELPNISTESDLGDAFLFVGNVVLDESWKMAHVKQIIYENIANVIAINKTYLY</sequence>
<dbReference type="GO" id="GO:0006508">
    <property type="term" value="P:proteolysis"/>
    <property type="evidence" value="ECO:0007669"/>
    <property type="project" value="UniProtKB-KW"/>
</dbReference>
<evidence type="ECO:0000313" key="2">
    <source>
        <dbReference type="EMBL" id="ETO22018.1"/>
    </source>
</evidence>
<dbReference type="Proteomes" id="UP000023152">
    <property type="component" value="Unassembled WGS sequence"/>
</dbReference>
<reference evidence="2 3" key="1">
    <citation type="journal article" date="2013" name="Curr. Biol.">
        <title>The Genome of the Foraminiferan Reticulomyxa filosa.</title>
        <authorList>
            <person name="Glockner G."/>
            <person name="Hulsmann N."/>
            <person name="Schleicher M."/>
            <person name="Noegel A.A."/>
            <person name="Eichinger L."/>
            <person name="Gallinger C."/>
            <person name="Pawlowski J."/>
            <person name="Sierra R."/>
            <person name="Euteneuer U."/>
            <person name="Pillet L."/>
            <person name="Moustafa A."/>
            <person name="Platzer M."/>
            <person name="Groth M."/>
            <person name="Szafranski K."/>
            <person name="Schliwa M."/>
        </authorList>
    </citation>
    <scope>NUCLEOTIDE SEQUENCE [LARGE SCALE GENOMIC DNA]</scope>
</reference>